<sequence>MTSSNVLQTRSEHLCHGGRVGFYSHASAALGLDARFAVFVPPGATAARPAPVVHVLAGLTCTEETFFIKAHALAEAARLGVALVATDTSPRGAHVPGEEDSWDFGTGAGFYLDATQEPWSQHYRMGSYIAQELPALTEQLFPLDGTRRGIMGHSMGGHGALVHALRAPDFWKSVSAFAPIVHPSVVPWGEKAFTGYLGPDRQTWRAQDAVCLLEDGYRHPTDILIDQGEADQFLERELKPDLLEEAAQKAGQALRIRRHAGYDHSYWFVQSFAADHIRHHAAVLGDQKSFPVVGSNRAMTS</sequence>
<dbReference type="PANTHER" id="PTHR10061:SF0">
    <property type="entry name" value="S-FORMYLGLUTATHIONE HYDROLASE"/>
    <property type="match status" value="1"/>
</dbReference>
<dbReference type="KEGG" id="aper:A0U91_03135"/>
<feature type="active site" description="Charge relay system" evidence="7">
    <location>
        <position position="154"/>
    </location>
</feature>
<dbReference type="RefSeq" id="WP_077930077.1">
    <property type="nucleotide sequence ID" value="NZ_CP014687.1"/>
</dbReference>
<dbReference type="NCBIfam" id="TIGR02821">
    <property type="entry name" value="fghA_ester_D"/>
    <property type="match status" value="1"/>
</dbReference>
<evidence type="ECO:0000256" key="2">
    <source>
        <dbReference type="ARBA" id="ARBA00012479"/>
    </source>
</evidence>
<dbReference type="GO" id="GO:0052689">
    <property type="term" value="F:carboxylic ester hydrolase activity"/>
    <property type="evidence" value="ECO:0007669"/>
    <property type="project" value="UniProtKB-KW"/>
</dbReference>
<evidence type="ECO:0000256" key="8">
    <source>
        <dbReference type="RuleBase" id="RU363068"/>
    </source>
</evidence>
<dbReference type="InterPro" id="IPR029058">
    <property type="entry name" value="AB_hydrolase_fold"/>
</dbReference>
<dbReference type="PANTHER" id="PTHR10061">
    <property type="entry name" value="S-FORMYLGLUTATHIONE HYDROLASE"/>
    <property type="match status" value="1"/>
</dbReference>
<dbReference type="GO" id="GO:0005829">
    <property type="term" value="C:cytosol"/>
    <property type="evidence" value="ECO:0007669"/>
    <property type="project" value="TreeGrafter"/>
</dbReference>
<comment type="function">
    <text evidence="8">Serine hydrolase involved in the detoxification of formaldehyde.</text>
</comment>
<dbReference type="Pfam" id="PF00756">
    <property type="entry name" value="Esterase"/>
    <property type="match status" value="1"/>
</dbReference>
<comment type="catalytic activity">
    <reaction evidence="5 8">
        <text>S-formylglutathione + H2O = formate + glutathione + H(+)</text>
        <dbReference type="Rhea" id="RHEA:14961"/>
        <dbReference type="ChEBI" id="CHEBI:15377"/>
        <dbReference type="ChEBI" id="CHEBI:15378"/>
        <dbReference type="ChEBI" id="CHEBI:15740"/>
        <dbReference type="ChEBI" id="CHEBI:57688"/>
        <dbReference type="ChEBI" id="CHEBI:57925"/>
        <dbReference type="EC" id="3.1.2.12"/>
    </reaction>
</comment>
<feature type="active site" description="Charge relay system" evidence="7">
    <location>
        <position position="231"/>
    </location>
</feature>
<dbReference type="STRING" id="1076596.A0U91_03135"/>
<dbReference type="SUPFAM" id="SSF53474">
    <property type="entry name" value="alpha/beta-Hydrolases"/>
    <property type="match status" value="1"/>
</dbReference>
<evidence type="ECO:0000313" key="10">
    <source>
        <dbReference type="Proteomes" id="UP000189055"/>
    </source>
</evidence>
<evidence type="ECO:0000256" key="6">
    <source>
        <dbReference type="NCBIfam" id="TIGR02821"/>
    </source>
</evidence>
<dbReference type="EMBL" id="CP014687">
    <property type="protein sequence ID" value="AQT04160.1"/>
    <property type="molecule type" value="Genomic_DNA"/>
</dbReference>
<evidence type="ECO:0000313" key="9">
    <source>
        <dbReference type="EMBL" id="AQT04160.1"/>
    </source>
</evidence>
<evidence type="ECO:0000256" key="1">
    <source>
        <dbReference type="ARBA" id="ARBA00005622"/>
    </source>
</evidence>
<reference evidence="9 10" key="1">
    <citation type="submission" date="2016-03" db="EMBL/GenBank/DDBJ databases">
        <title>Acetic acid bacteria sequencing.</title>
        <authorList>
            <person name="Brandt J."/>
            <person name="Jakob F."/>
            <person name="Vogel R.F."/>
        </authorList>
    </citation>
    <scope>NUCLEOTIDE SEQUENCE [LARGE SCALE GENOMIC DNA]</scope>
    <source>
        <strain evidence="9 10">TMW2.1084</strain>
    </source>
</reference>
<dbReference type="FunFam" id="3.40.50.1820:FF:000002">
    <property type="entry name" value="S-formylglutathione hydrolase"/>
    <property type="match status" value="1"/>
</dbReference>
<accession>A0A1U9LCX5</accession>
<feature type="active site" description="Charge relay system" evidence="7">
    <location>
        <position position="264"/>
    </location>
</feature>
<dbReference type="GO" id="GO:0018738">
    <property type="term" value="F:S-formylglutathione hydrolase activity"/>
    <property type="evidence" value="ECO:0007669"/>
    <property type="project" value="UniProtKB-UniRule"/>
</dbReference>
<dbReference type="GO" id="GO:0046294">
    <property type="term" value="P:formaldehyde catabolic process"/>
    <property type="evidence" value="ECO:0007669"/>
    <property type="project" value="InterPro"/>
</dbReference>
<dbReference type="InterPro" id="IPR014186">
    <property type="entry name" value="S-formylglutathione_hydrol"/>
</dbReference>
<name>A0A1U9LCX5_9PROT</name>
<protein>
    <recommendedName>
        <fullName evidence="2 6">S-formylglutathione hydrolase</fullName>
        <ecNumber evidence="2 6">3.1.2.12</ecNumber>
    </recommendedName>
</protein>
<dbReference type="Proteomes" id="UP000189055">
    <property type="component" value="Chromosome"/>
</dbReference>
<dbReference type="EC" id="3.1.2.12" evidence="2 6"/>
<dbReference type="Gene3D" id="3.40.50.1820">
    <property type="entry name" value="alpha/beta hydrolase"/>
    <property type="match status" value="1"/>
</dbReference>
<evidence type="ECO:0000256" key="3">
    <source>
        <dbReference type="ARBA" id="ARBA00022487"/>
    </source>
</evidence>
<keyword evidence="4 8" id="KW-0378">Hydrolase</keyword>
<proteinExistence type="inferred from homology"/>
<dbReference type="InterPro" id="IPR000801">
    <property type="entry name" value="Esterase-like"/>
</dbReference>
<evidence type="ECO:0000256" key="5">
    <source>
        <dbReference type="ARBA" id="ARBA00047590"/>
    </source>
</evidence>
<evidence type="ECO:0000256" key="7">
    <source>
        <dbReference type="PIRSR" id="PIRSR614186-1"/>
    </source>
</evidence>
<gene>
    <name evidence="9" type="ORF">A0U91_03135</name>
</gene>
<keyword evidence="3 8" id="KW-0719">Serine esterase</keyword>
<dbReference type="AlphaFoldDB" id="A0A1U9LCX5"/>
<comment type="similarity">
    <text evidence="1 8">Belongs to the esterase D family.</text>
</comment>
<evidence type="ECO:0000256" key="4">
    <source>
        <dbReference type="ARBA" id="ARBA00022801"/>
    </source>
</evidence>
<organism evidence="9 10">
    <name type="scientific">Acetobacter persici</name>
    <dbReference type="NCBI Taxonomy" id="1076596"/>
    <lineage>
        <taxon>Bacteria</taxon>
        <taxon>Pseudomonadati</taxon>
        <taxon>Pseudomonadota</taxon>
        <taxon>Alphaproteobacteria</taxon>
        <taxon>Acetobacterales</taxon>
        <taxon>Acetobacteraceae</taxon>
        <taxon>Acetobacter</taxon>
    </lineage>
</organism>